<protein>
    <recommendedName>
        <fullName evidence="5">MYND-type domain-containing protein</fullName>
    </recommendedName>
</protein>
<dbReference type="GO" id="GO:0008270">
    <property type="term" value="F:zinc ion binding"/>
    <property type="evidence" value="ECO:0007669"/>
    <property type="project" value="UniProtKB-KW"/>
</dbReference>
<keyword evidence="1" id="KW-0479">Metal-binding</keyword>
<dbReference type="Gene3D" id="6.10.140.2220">
    <property type="match status" value="1"/>
</dbReference>
<evidence type="ECO:0000256" key="2">
    <source>
        <dbReference type="ARBA" id="ARBA00022771"/>
    </source>
</evidence>
<organism evidence="6 7">
    <name type="scientific">Chlorella ohadii</name>
    <dbReference type="NCBI Taxonomy" id="2649997"/>
    <lineage>
        <taxon>Eukaryota</taxon>
        <taxon>Viridiplantae</taxon>
        <taxon>Chlorophyta</taxon>
        <taxon>core chlorophytes</taxon>
        <taxon>Trebouxiophyceae</taxon>
        <taxon>Chlorellales</taxon>
        <taxon>Chlorellaceae</taxon>
        <taxon>Chlorella clade</taxon>
        <taxon>Chlorella</taxon>
    </lineage>
</organism>
<dbReference type="InterPro" id="IPR002893">
    <property type="entry name" value="Znf_MYND"/>
</dbReference>
<evidence type="ECO:0000256" key="3">
    <source>
        <dbReference type="ARBA" id="ARBA00022833"/>
    </source>
</evidence>
<dbReference type="EMBL" id="JADXDR010000123">
    <property type="protein sequence ID" value="KAI7838566.1"/>
    <property type="molecule type" value="Genomic_DNA"/>
</dbReference>
<dbReference type="SUPFAM" id="SSF144232">
    <property type="entry name" value="HIT/MYND zinc finger-like"/>
    <property type="match status" value="1"/>
</dbReference>
<gene>
    <name evidence="6" type="ORF">COHA_007638</name>
</gene>
<proteinExistence type="predicted"/>
<keyword evidence="3" id="KW-0862">Zinc</keyword>
<dbReference type="Pfam" id="PF01753">
    <property type="entry name" value="zf-MYND"/>
    <property type="match status" value="1"/>
</dbReference>
<evidence type="ECO:0000313" key="6">
    <source>
        <dbReference type="EMBL" id="KAI7838566.1"/>
    </source>
</evidence>
<reference evidence="6" key="1">
    <citation type="submission" date="2020-11" db="EMBL/GenBank/DDBJ databases">
        <title>Chlorella ohadii genome sequencing and assembly.</title>
        <authorList>
            <person name="Murik O."/>
            <person name="Treves H."/>
            <person name="Kedem I."/>
            <person name="Shotland Y."/>
            <person name="Kaplan A."/>
        </authorList>
    </citation>
    <scope>NUCLEOTIDE SEQUENCE</scope>
    <source>
        <strain evidence="6">1</strain>
    </source>
</reference>
<evidence type="ECO:0000256" key="4">
    <source>
        <dbReference type="PROSITE-ProRule" id="PRU00134"/>
    </source>
</evidence>
<sequence length="850" mass="91015">MSATEVALGKLRQARERLPAEERSPDLDHLLSCFELQETAWTELQAAAGGPTPAPGMLWDFNGASQNPQLFQGLVHLLAGTVPAADIPLAARIGEECTKALLDYGLKVGCLTLVQMIVAALLASNAEASGVAHALSLMNGAVEELWPSATDPVIASAQQQLRQRRWLPALPDGPDRLAAALAELGMTPAARALASDLRQHCPDVTLTVVRCLALQLRVAMLDQAQQPRGQPSPANQLALQQQMLVDCQVLVQIGSGRCSLHAASVAASMLLGSEQPALQAAGTGAEALAVQGLERSIAAGRWQMAAAKARQLSSVYFGAAADPSLHLAWAAGRSRATMLDRAEQLLAQAASYLPRLRPWLPSLQMQAMDTYQRRFEESCANARQGQSVRQEQLPYYEVLAAAPKCSQCGAVAPHLRHCARCKSVKYCSRECQKKDWSAGHKRSCAALAQQRAEPPDCPPKMSATEVALGKLRQARERLAAEERSPDLDHLMSCFQLQETAWTELQAAARGPALAPGMLWDTTGASRNPQLFRGLPIAARTVHPTTGQMVLFQPPGPANFLSSVTLVQMVVAAMLASTLQANDHALLLVNGALEELWPSSSDPAVAAAKQQLRRRRWVPALPDGDSTSASAAVPLEAAPAEEPLTGAARALESDLRQHCPDVTLTALRCLALQLRVSILDQKQQPRGESPPANRLALQQRMLADCQVLMQLGGGSSVEALHAASAAASMLLTTHQPALQASGTAAEALPAEALEGAIAAKRWQMAAGHARQLSSVYFGVAAGPNLNLAWATGRPRAALLDRAEQLLQQAASYLPRLRPWLPSLQMQAMDTYQQRFEESCADARRGKLDSLH</sequence>
<evidence type="ECO:0000256" key="1">
    <source>
        <dbReference type="ARBA" id="ARBA00022723"/>
    </source>
</evidence>
<dbReference type="PROSITE" id="PS50865">
    <property type="entry name" value="ZF_MYND_2"/>
    <property type="match status" value="1"/>
</dbReference>
<keyword evidence="2 4" id="KW-0863">Zinc-finger</keyword>
<evidence type="ECO:0000259" key="5">
    <source>
        <dbReference type="PROSITE" id="PS50865"/>
    </source>
</evidence>
<name>A0AAD5GZM7_9CHLO</name>
<dbReference type="Proteomes" id="UP001205105">
    <property type="component" value="Unassembled WGS sequence"/>
</dbReference>
<evidence type="ECO:0000313" key="7">
    <source>
        <dbReference type="Proteomes" id="UP001205105"/>
    </source>
</evidence>
<feature type="domain" description="MYND-type" evidence="5">
    <location>
        <begin position="405"/>
        <end position="444"/>
    </location>
</feature>
<keyword evidence="7" id="KW-1185">Reference proteome</keyword>
<accession>A0AAD5GZM7</accession>
<dbReference type="PROSITE" id="PS01360">
    <property type="entry name" value="ZF_MYND_1"/>
    <property type="match status" value="1"/>
</dbReference>
<dbReference type="AlphaFoldDB" id="A0AAD5GZM7"/>
<comment type="caution">
    <text evidence="6">The sequence shown here is derived from an EMBL/GenBank/DDBJ whole genome shotgun (WGS) entry which is preliminary data.</text>
</comment>